<dbReference type="SUPFAM" id="SSF55785">
    <property type="entry name" value="PYP-like sensor domain (PAS domain)"/>
    <property type="match status" value="2"/>
</dbReference>
<dbReference type="PROSITE" id="PS50043">
    <property type="entry name" value="HTH_LUXR_2"/>
    <property type="match status" value="1"/>
</dbReference>
<dbReference type="PRINTS" id="PR00038">
    <property type="entry name" value="HTHLUXR"/>
</dbReference>
<dbReference type="Gene3D" id="1.10.10.10">
    <property type="entry name" value="Winged helix-like DNA-binding domain superfamily/Winged helix DNA-binding domain"/>
    <property type="match status" value="1"/>
</dbReference>
<dbReference type="GO" id="GO:0003677">
    <property type="term" value="F:DNA binding"/>
    <property type="evidence" value="ECO:0007669"/>
    <property type="project" value="InterPro"/>
</dbReference>
<dbReference type="InterPro" id="IPR035965">
    <property type="entry name" value="PAS-like_dom_sf"/>
</dbReference>
<dbReference type="Pfam" id="PF00196">
    <property type="entry name" value="GerE"/>
    <property type="match status" value="1"/>
</dbReference>
<dbReference type="PROSITE" id="PS50112">
    <property type="entry name" value="PAS"/>
    <property type="match status" value="1"/>
</dbReference>
<dbReference type="SMART" id="SM00421">
    <property type="entry name" value="HTH_LUXR"/>
    <property type="match status" value="1"/>
</dbReference>
<dbReference type="EMBL" id="MCGQ01000049">
    <property type="protein sequence ID" value="OXY89019.1"/>
    <property type="molecule type" value="Genomic_DNA"/>
</dbReference>
<dbReference type="AlphaFoldDB" id="A0A233S0B5"/>
<evidence type="ECO:0000259" key="1">
    <source>
        <dbReference type="PROSITE" id="PS50043"/>
    </source>
</evidence>
<feature type="domain" description="HTH luxR-type" evidence="1">
    <location>
        <begin position="342"/>
        <end position="407"/>
    </location>
</feature>
<dbReference type="InterPro" id="IPR000792">
    <property type="entry name" value="Tscrpt_reg_LuxR_C"/>
</dbReference>
<sequence>MDEADFKALLAPLAVSWWEADSGLGVVDSGGAAFDDRRATRRFLEALHADGGGPSSASGCGPYRACFEGRTFHVHWPELGGAPGRHGSRGVAIEVVDRPGDDPYATFADLAPAAAFVRDATGRYLWANHAYAHLYGTTRDAVIGRHLADVDEAGDITRFLALDQEVLMRGRPVRHTLTYRRVDGCSGRAAGYRFPVRWGAARCVAGIYVDVTDYAQVLDQRHQAEADLQALRDHSGLLCVRLTPDGRVSEAGTVVADVLRIRLSDLIGLPADTLLARTPERSALHRIWDDLISGRRRSARTCAVLVDRDGRRRRARIHLSTVCGTTPGVSGVWAVGTHLGLPHQARPDLTAAQVRILALLAAGHSNADIAGTLRLSRQTLDYHLSRLRALLDAATRPALVARAYVLGILSSQTWPPRSSTAAHPASPV</sequence>
<reference evidence="3 4" key="1">
    <citation type="submission" date="2016-07" db="EMBL/GenBank/DDBJ databases">
        <title>Draft genome of Streptomyces diastatochromogenes.</title>
        <authorList>
            <person name="Podduturi R."/>
            <person name="Lukassen M.B."/>
            <person name="Clausen N."/>
            <person name="Nielsen J.L."/>
            <person name="Jorgensen N.O."/>
        </authorList>
    </citation>
    <scope>NUCLEOTIDE SEQUENCE [LARGE SCALE GENOMIC DNA]</scope>
    <source>
        <strain evidence="3 4">DSM 40608</strain>
    </source>
</reference>
<dbReference type="CDD" id="cd00130">
    <property type="entry name" value="PAS"/>
    <property type="match status" value="1"/>
</dbReference>
<dbReference type="Proteomes" id="UP000215483">
    <property type="component" value="Unassembled WGS sequence"/>
</dbReference>
<dbReference type="InterPro" id="IPR000014">
    <property type="entry name" value="PAS"/>
</dbReference>
<dbReference type="InterPro" id="IPR016032">
    <property type="entry name" value="Sig_transdc_resp-reg_C-effctor"/>
</dbReference>
<keyword evidence="3" id="KW-0808">Transferase</keyword>
<name>A0A233S0B5_STRDA</name>
<keyword evidence="3" id="KW-0418">Kinase</keyword>
<dbReference type="NCBIfam" id="TIGR00229">
    <property type="entry name" value="sensory_box"/>
    <property type="match status" value="1"/>
</dbReference>
<evidence type="ECO:0000259" key="2">
    <source>
        <dbReference type="PROSITE" id="PS50112"/>
    </source>
</evidence>
<gene>
    <name evidence="3" type="ORF">BEK98_40120</name>
</gene>
<dbReference type="GO" id="GO:0006355">
    <property type="term" value="P:regulation of DNA-templated transcription"/>
    <property type="evidence" value="ECO:0007669"/>
    <property type="project" value="InterPro"/>
</dbReference>
<dbReference type="Pfam" id="PF08448">
    <property type="entry name" value="PAS_4"/>
    <property type="match status" value="1"/>
</dbReference>
<proteinExistence type="predicted"/>
<dbReference type="Gene3D" id="3.30.450.20">
    <property type="entry name" value="PAS domain"/>
    <property type="match status" value="1"/>
</dbReference>
<evidence type="ECO:0000313" key="3">
    <source>
        <dbReference type="EMBL" id="OXY89019.1"/>
    </source>
</evidence>
<evidence type="ECO:0000313" key="4">
    <source>
        <dbReference type="Proteomes" id="UP000215483"/>
    </source>
</evidence>
<dbReference type="RefSeq" id="WP_094221896.1">
    <property type="nucleotide sequence ID" value="NZ_MCGQ01000049.1"/>
</dbReference>
<feature type="domain" description="PAS" evidence="2">
    <location>
        <begin position="100"/>
        <end position="170"/>
    </location>
</feature>
<comment type="caution">
    <text evidence="3">The sequence shown here is derived from an EMBL/GenBank/DDBJ whole genome shotgun (WGS) entry which is preliminary data.</text>
</comment>
<organism evidence="3 4">
    <name type="scientific">Streptomyces diastatochromogenes</name>
    <dbReference type="NCBI Taxonomy" id="42236"/>
    <lineage>
        <taxon>Bacteria</taxon>
        <taxon>Bacillati</taxon>
        <taxon>Actinomycetota</taxon>
        <taxon>Actinomycetes</taxon>
        <taxon>Kitasatosporales</taxon>
        <taxon>Streptomycetaceae</taxon>
        <taxon>Streptomyces</taxon>
    </lineage>
</organism>
<accession>A0A233S0B5</accession>
<dbReference type="OrthoDB" id="46486at2"/>
<dbReference type="InterPro" id="IPR036388">
    <property type="entry name" value="WH-like_DNA-bd_sf"/>
</dbReference>
<dbReference type="SMART" id="SM00091">
    <property type="entry name" value="PAS"/>
    <property type="match status" value="2"/>
</dbReference>
<keyword evidence="4" id="KW-1185">Reference proteome</keyword>
<dbReference type="SUPFAM" id="SSF46894">
    <property type="entry name" value="C-terminal effector domain of the bipartite response regulators"/>
    <property type="match status" value="1"/>
</dbReference>
<dbReference type="GO" id="GO:0016301">
    <property type="term" value="F:kinase activity"/>
    <property type="evidence" value="ECO:0007669"/>
    <property type="project" value="UniProtKB-KW"/>
</dbReference>
<protein>
    <submittedName>
        <fullName evidence="3">Histidine kinase</fullName>
    </submittedName>
</protein>
<dbReference type="InterPro" id="IPR013656">
    <property type="entry name" value="PAS_4"/>
</dbReference>